<name>A0ABQ4M9E1_9BACL</name>
<organism evidence="2 3">
    <name type="scientific">Paenibacillus vini</name>
    <dbReference type="NCBI Taxonomy" id="1476024"/>
    <lineage>
        <taxon>Bacteria</taxon>
        <taxon>Bacillati</taxon>
        <taxon>Bacillota</taxon>
        <taxon>Bacilli</taxon>
        <taxon>Bacillales</taxon>
        <taxon>Paenibacillaceae</taxon>
        <taxon>Paenibacillus</taxon>
    </lineage>
</organism>
<sequence length="87" mass="10066">MRSNSKIGVILAQIGTPERPEAKPVRSYLRRFLSDRRIVDTNPLVWQPVLRGIILRTRPRKSAQLYRQIWSQEGSPLLVNSQRQQSG</sequence>
<dbReference type="PANTHER" id="PTHR11108:SF1">
    <property type="entry name" value="FERROCHELATASE, MITOCHONDRIAL"/>
    <property type="match status" value="1"/>
</dbReference>
<dbReference type="PANTHER" id="PTHR11108">
    <property type="entry name" value="FERROCHELATASE"/>
    <property type="match status" value="1"/>
</dbReference>
<keyword evidence="3" id="KW-1185">Reference proteome</keyword>
<dbReference type="InterPro" id="IPR001015">
    <property type="entry name" value="Ferrochelatase"/>
</dbReference>
<protein>
    <recommendedName>
        <fullName evidence="4">Ferrochelatase</fullName>
    </recommendedName>
</protein>
<gene>
    <name evidence="2" type="ORF">J42TS3_16360</name>
</gene>
<dbReference type="SUPFAM" id="SSF53800">
    <property type="entry name" value="Chelatase"/>
    <property type="match status" value="1"/>
</dbReference>
<comment type="similarity">
    <text evidence="1">Belongs to the ferrochelatase family.</text>
</comment>
<dbReference type="Gene3D" id="3.40.50.1400">
    <property type="match status" value="1"/>
</dbReference>
<accession>A0ABQ4M9E1</accession>
<dbReference type="Pfam" id="PF00762">
    <property type="entry name" value="Ferrochelatase"/>
    <property type="match status" value="1"/>
</dbReference>
<evidence type="ECO:0000313" key="2">
    <source>
        <dbReference type="EMBL" id="GIP52601.1"/>
    </source>
</evidence>
<evidence type="ECO:0008006" key="4">
    <source>
        <dbReference type="Google" id="ProtNLM"/>
    </source>
</evidence>
<comment type="caution">
    <text evidence="2">The sequence shown here is derived from an EMBL/GenBank/DDBJ whole genome shotgun (WGS) entry which is preliminary data.</text>
</comment>
<dbReference type="EMBL" id="BOSL01000004">
    <property type="protein sequence ID" value="GIP52601.1"/>
    <property type="molecule type" value="Genomic_DNA"/>
</dbReference>
<dbReference type="Proteomes" id="UP000679992">
    <property type="component" value="Unassembled WGS sequence"/>
</dbReference>
<proteinExistence type="inferred from homology"/>
<evidence type="ECO:0000256" key="1">
    <source>
        <dbReference type="RuleBase" id="RU004185"/>
    </source>
</evidence>
<evidence type="ECO:0000313" key="3">
    <source>
        <dbReference type="Proteomes" id="UP000679992"/>
    </source>
</evidence>
<reference evidence="2 3" key="1">
    <citation type="submission" date="2021-03" db="EMBL/GenBank/DDBJ databases">
        <title>Antimicrobial resistance genes in bacteria isolated from Japanese honey, and their potential for conferring macrolide and lincosamide resistance in the American foulbrood pathogen Paenibacillus larvae.</title>
        <authorList>
            <person name="Okamoto M."/>
            <person name="Kumagai M."/>
            <person name="Kanamori H."/>
            <person name="Takamatsu D."/>
        </authorList>
    </citation>
    <scope>NUCLEOTIDE SEQUENCE [LARGE SCALE GENOMIC DNA]</scope>
    <source>
        <strain evidence="2 3">J42TS3</strain>
    </source>
</reference>